<keyword evidence="2" id="KW-1185">Reference proteome</keyword>
<dbReference type="AlphaFoldDB" id="G0MEE8"/>
<gene>
    <name evidence="1" type="ORF">CAEBREN_11104</name>
</gene>
<dbReference type="InParanoid" id="G0MEE8"/>
<dbReference type="OMA" id="PRIMGRD"/>
<accession>G0MEE8</accession>
<proteinExistence type="predicted"/>
<dbReference type="EMBL" id="GL379791">
    <property type="protein sequence ID" value="EGT52027.1"/>
    <property type="molecule type" value="Genomic_DNA"/>
</dbReference>
<dbReference type="PANTHER" id="PTHR21503">
    <property type="entry name" value="F-BOX-CONTAINING HYPOTHETICAL PROTEIN C.ELEGANS"/>
    <property type="match status" value="1"/>
</dbReference>
<dbReference type="HOGENOM" id="CLU_040220_3_0_1"/>
<dbReference type="PANTHER" id="PTHR21503:SF8">
    <property type="entry name" value="F-BOX ASSOCIATED DOMAIN-CONTAINING PROTEIN-RELATED"/>
    <property type="match status" value="1"/>
</dbReference>
<reference evidence="2" key="1">
    <citation type="submission" date="2011-07" db="EMBL/GenBank/DDBJ databases">
        <authorList>
            <consortium name="Caenorhabditis brenneri Sequencing and Analysis Consortium"/>
            <person name="Wilson R.K."/>
        </authorList>
    </citation>
    <scope>NUCLEOTIDE SEQUENCE [LARGE SCALE GENOMIC DNA]</scope>
    <source>
        <strain evidence="2">PB2801</strain>
    </source>
</reference>
<dbReference type="OrthoDB" id="5876439at2759"/>
<organism evidence="2">
    <name type="scientific">Caenorhabditis brenneri</name>
    <name type="common">Nematode worm</name>
    <dbReference type="NCBI Taxonomy" id="135651"/>
    <lineage>
        <taxon>Eukaryota</taxon>
        <taxon>Metazoa</taxon>
        <taxon>Ecdysozoa</taxon>
        <taxon>Nematoda</taxon>
        <taxon>Chromadorea</taxon>
        <taxon>Rhabditida</taxon>
        <taxon>Rhabditina</taxon>
        <taxon>Rhabditomorpha</taxon>
        <taxon>Rhabditoidea</taxon>
        <taxon>Rhabditidae</taxon>
        <taxon>Peloderinae</taxon>
        <taxon>Caenorhabditis</taxon>
    </lineage>
</organism>
<name>G0MEE8_CAEBE</name>
<protein>
    <recommendedName>
        <fullName evidence="3">F-box associated domain-containing protein</fullName>
    </recommendedName>
</protein>
<sequence length="245" mass="28794">MEHKDREGFLRRYYPSLIIYFRHISEMDTLAEIVYNQLKALFGNYVTFRPRIMGRDDSLPMFLNEKRSSMSFSGPVDAHFLENYFMNVQEQEYLSISFEGLNGNLSSNSKFYYTQELYISCKDKSLTNDILSNFKGKELILNAPTDIDNEICQFFARWKSDETLKDFEHLQLVTAWPGNTNIDGIKQRSGFKDLCPEADQWLFSYVVRDDGIVAKAYINQRILQFYVQSFTEEQMLKGTEVVVWK</sequence>
<evidence type="ECO:0008006" key="3">
    <source>
        <dbReference type="Google" id="ProtNLM"/>
    </source>
</evidence>
<evidence type="ECO:0000313" key="1">
    <source>
        <dbReference type="EMBL" id="EGT52027.1"/>
    </source>
</evidence>
<dbReference type="Proteomes" id="UP000008068">
    <property type="component" value="Unassembled WGS sequence"/>
</dbReference>
<evidence type="ECO:0000313" key="2">
    <source>
        <dbReference type="Proteomes" id="UP000008068"/>
    </source>
</evidence>